<name>A0A942E7W5_9HYPH</name>
<gene>
    <name evidence="2" type="ORF">KEU06_28755</name>
</gene>
<reference evidence="2" key="1">
    <citation type="submission" date="2021-04" db="EMBL/GenBank/DDBJ databases">
        <title>Pseudaminobacter soli sp. nov., isolated from paddy soil contaminated by heavy metals.</title>
        <authorList>
            <person name="Zhang K."/>
        </authorList>
    </citation>
    <scope>NUCLEOTIDE SEQUENCE</scope>
    <source>
        <strain evidence="2">19-2017</strain>
    </source>
</reference>
<dbReference type="EMBL" id="JAGWCR010000032">
    <property type="protein sequence ID" value="MBS3652571.1"/>
    <property type="molecule type" value="Genomic_DNA"/>
</dbReference>
<accession>A0A942E7W5</accession>
<keyword evidence="3" id="KW-1185">Reference proteome</keyword>
<evidence type="ECO:0000256" key="1">
    <source>
        <dbReference type="SAM" id="MobiDB-lite"/>
    </source>
</evidence>
<evidence type="ECO:0000313" key="3">
    <source>
        <dbReference type="Proteomes" id="UP000680348"/>
    </source>
</evidence>
<dbReference type="RefSeq" id="WP_188258120.1">
    <property type="nucleotide sequence ID" value="NZ_JABVCF010000032.1"/>
</dbReference>
<sequence>MTAARTFQRHPRPIRRDPTTHLFTVGQAVRLKGGFGRPFQSADIYRITGTLPPRGESPQYRIRNDEERHERVTTQDSLEAVGISPAEEGATLIERTFGYGQGTETQQSRAQKAEAEKVSTQA</sequence>
<dbReference type="Proteomes" id="UP000680348">
    <property type="component" value="Unassembled WGS sequence"/>
</dbReference>
<proteinExistence type="predicted"/>
<feature type="compositionally biased region" description="Basic and acidic residues" evidence="1">
    <location>
        <begin position="111"/>
        <end position="122"/>
    </location>
</feature>
<feature type="region of interest" description="Disordered" evidence="1">
    <location>
        <begin position="98"/>
        <end position="122"/>
    </location>
</feature>
<protein>
    <submittedName>
        <fullName evidence="2">Uncharacterized protein</fullName>
    </submittedName>
</protein>
<comment type="caution">
    <text evidence="2">The sequence shown here is derived from an EMBL/GenBank/DDBJ whole genome shotgun (WGS) entry which is preliminary data.</text>
</comment>
<dbReference type="AlphaFoldDB" id="A0A942E7W5"/>
<evidence type="ECO:0000313" key="2">
    <source>
        <dbReference type="EMBL" id="MBS3652571.1"/>
    </source>
</evidence>
<organism evidence="2 3">
    <name type="scientific">Pseudaminobacter soli</name>
    <name type="common">ex Zhang et al. 2022</name>
    <dbReference type="NCBI Taxonomy" id="2831468"/>
    <lineage>
        <taxon>Bacteria</taxon>
        <taxon>Pseudomonadati</taxon>
        <taxon>Pseudomonadota</taxon>
        <taxon>Alphaproteobacteria</taxon>
        <taxon>Hyphomicrobiales</taxon>
        <taxon>Phyllobacteriaceae</taxon>
        <taxon>Pseudaminobacter</taxon>
    </lineage>
</organism>